<feature type="compositionally biased region" description="Polar residues" evidence="1">
    <location>
        <begin position="367"/>
        <end position="382"/>
    </location>
</feature>
<feature type="region of interest" description="Disordered" evidence="1">
    <location>
        <begin position="95"/>
        <end position="120"/>
    </location>
</feature>
<dbReference type="EMBL" id="OU896714">
    <property type="protein sequence ID" value="CAG9824157.1"/>
    <property type="molecule type" value="Genomic_DNA"/>
</dbReference>
<protein>
    <submittedName>
        <fullName evidence="2">Uncharacterized protein</fullName>
    </submittedName>
</protein>
<keyword evidence="3" id="KW-1185">Reference proteome</keyword>
<name>A0A9N9SJ04_PHACE</name>
<feature type="region of interest" description="Disordered" evidence="1">
    <location>
        <begin position="367"/>
        <end position="389"/>
    </location>
</feature>
<feature type="compositionally biased region" description="Polar residues" evidence="1">
    <location>
        <begin position="162"/>
        <end position="175"/>
    </location>
</feature>
<evidence type="ECO:0000313" key="2">
    <source>
        <dbReference type="EMBL" id="CAG9824157.1"/>
    </source>
</evidence>
<reference evidence="2" key="2">
    <citation type="submission" date="2022-10" db="EMBL/GenBank/DDBJ databases">
        <authorList>
            <consortium name="ENA_rothamsted_submissions"/>
            <consortium name="culmorum"/>
            <person name="King R."/>
        </authorList>
    </citation>
    <scope>NUCLEOTIDE SEQUENCE</scope>
</reference>
<feature type="region of interest" description="Disordered" evidence="1">
    <location>
        <begin position="306"/>
        <end position="327"/>
    </location>
</feature>
<gene>
    <name evidence="2" type="ORF">PHAECO_LOCUS11676</name>
</gene>
<accession>A0A9N9SJ04</accession>
<proteinExistence type="predicted"/>
<evidence type="ECO:0000256" key="1">
    <source>
        <dbReference type="SAM" id="MobiDB-lite"/>
    </source>
</evidence>
<organism evidence="2 3">
    <name type="scientific">Phaedon cochleariae</name>
    <name type="common">Mustard beetle</name>
    <dbReference type="NCBI Taxonomy" id="80249"/>
    <lineage>
        <taxon>Eukaryota</taxon>
        <taxon>Metazoa</taxon>
        <taxon>Ecdysozoa</taxon>
        <taxon>Arthropoda</taxon>
        <taxon>Hexapoda</taxon>
        <taxon>Insecta</taxon>
        <taxon>Pterygota</taxon>
        <taxon>Neoptera</taxon>
        <taxon>Endopterygota</taxon>
        <taxon>Coleoptera</taxon>
        <taxon>Polyphaga</taxon>
        <taxon>Cucujiformia</taxon>
        <taxon>Chrysomeloidea</taxon>
        <taxon>Chrysomelidae</taxon>
        <taxon>Chrysomelinae</taxon>
        <taxon>Chrysomelini</taxon>
        <taxon>Phaedon</taxon>
    </lineage>
</organism>
<dbReference type="AlphaFoldDB" id="A0A9N9SJ04"/>
<feature type="region of interest" description="Disordered" evidence="1">
    <location>
        <begin position="162"/>
        <end position="214"/>
    </location>
</feature>
<feature type="compositionally biased region" description="Basic and acidic residues" evidence="1">
    <location>
        <begin position="194"/>
        <end position="214"/>
    </location>
</feature>
<dbReference type="OrthoDB" id="7663415at2759"/>
<feature type="region of interest" description="Disordered" evidence="1">
    <location>
        <begin position="234"/>
        <end position="263"/>
    </location>
</feature>
<feature type="compositionally biased region" description="Basic and acidic residues" evidence="1">
    <location>
        <begin position="242"/>
        <end position="257"/>
    </location>
</feature>
<evidence type="ECO:0000313" key="3">
    <source>
        <dbReference type="Proteomes" id="UP001153737"/>
    </source>
</evidence>
<sequence>MTAKSFAAFRQLSVQCDFSEKNQQLKKQLSVDAGLKQWQRFDPVLKSTQKSVTLKTSVQKNDGIFSRNKKEETGTAKEEDVNKRNLKIFLAHDVEDITEQSDTSDPRADPDPIDNANSVKKPTLNRTMTTTRPVSAASKRQHFQKRLNSVFNATVKELPKQQRTLIRSTSAPCKTSDQRKSKFQSRHKLLSNNRSDHAKAKEPDPDGIKGKNKDSCRVSPVGFYDVETMVSLISPSGSDCEDTGKPEKANSVRESSDQRVGTALSLPKEEKSVSFQQSSIHSVRSFSASFPARRAVLGNNRMLRHKMRSSSQERNGSLERKRLNSTNIQGKMSMDETKTPSNDMVQGIETIKASPNPIEEIANTKEPNITRSNSGPEESNGTEAREIEDFESSKEKQCWNLYSKITKNGINVSFDTILRGILTPTEYRTRQMSLNMSPMSSDADNCI</sequence>
<reference evidence="2" key="1">
    <citation type="submission" date="2022-01" db="EMBL/GenBank/DDBJ databases">
        <authorList>
            <person name="King R."/>
        </authorList>
    </citation>
    <scope>NUCLEOTIDE SEQUENCE</scope>
</reference>
<dbReference type="Proteomes" id="UP001153737">
    <property type="component" value="Chromosome 8"/>
</dbReference>